<dbReference type="Proteomes" id="UP001166674">
    <property type="component" value="Unassembled WGS sequence"/>
</dbReference>
<reference evidence="2" key="1">
    <citation type="submission" date="2020-03" db="EMBL/GenBank/DDBJ databases">
        <title>Studies in the Genomics of Life Span.</title>
        <authorList>
            <person name="Glass D."/>
        </authorList>
    </citation>
    <scope>NUCLEOTIDE SEQUENCE</scope>
    <source>
        <strain evidence="2">SUZIE</strain>
        <tissue evidence="2">Muscle</tissue>
    </source>
</reference>
<gene>
    <name evidence="2" type="ORF">SUZIE_116830</name>
</gene>
<keyword evidence="1" id="KW-0812">Transmembrane</keyword>
<dbReference type="GO" id="GO:0005634">
    <property type="term" value="C:nucleus"/>
    <property type="evidence" value="ECO:0007669"/>
    <property type="project" value="TreeGrafter"/>
</dbReference>
<keyword evidence="1" id="KW-0472">Membrane</keyword>
<accession>A0AA41MI85</accession>
<comment type="caution">
    <text evidence="2">The sequence shown here is derived from an EMBL/GenBank/DDBJ whole genome shotgun (WGS) entry which is preliminary data.</text>
</comment>
<dbReference type="Pfam" id="PF15202">
    <property type="entry name" value="Adipogenin"/>
    <property type="match status" value="1"/>
</dbReference>
<dbReference type="GO" id="GO:0050872">
    <property type="term" value="P:white fat cell differentiation"/>
    <property type="evidence" value="ECO:0007669"/>
    <property type="project" value="TreeGrafter"/>
</dbReference>
<dbReference type="PANTHER" id="PTHR38499:SF1">
    <property type="entry name" value="ADIPOGENIN"/>
    <property type="match status" value="1"/>
</dbReference>
<protein>
    <submittedName>
        <fullName evidence="2">Adipogenin</fullName>
    </submittedName>
</protein>
<organism evidence="2 3">
    <name type="scientific">Sciurus carolinensis</name>
    <name type="common">Eastern gray squirrel</name>
    <dbReference type="NCBI Taxonomy" id="30640"/>
    <lineage>
        <taxon>Eukaryota</taxon>
        <taxon>Metazoa</taxon>
        <taxon>Chordata</taxon>
        <taxon>Craniata</taxon>
        <taxon>Vertebrata</taxon>
        <taxon>Euteleostomi</taxon>
        <taxon>Mammalia</taxon>
        <taxon>Eutheria</taxon>
        <taxon>Euarchontoglires</taxon>
        <taxon>Glires</taxon>
        <taxon>Rodentia</taxon>
        <taxon>Sciuromorpha</taxon>
        <taxon>Sciuridae</taxon>
        <taxon>Sciurinae</taxon>
        <taxon>Sciurini</taxon>
        <taxon>Sciurus</taxon>
    </lineage>
</organism>
<evidence type="ECO:0000313" key="3">
    <source>
        <dbReference type="Proteomes" id="UP001166674"/>
    </source>
</evidence>
<evidence type="ECO:0000256" key="1">
    <source>
        <dbReference type="SAM" id="Phobius"/>
    </source>
</evidence>
<evidence type="ECO:0000313" key="2">
    <source>
        <dbReference type="EMBL" id="MBZ3872217.1"/>
    </source>
</evidence>
<sequence length="52" mass="6014">MKYPLVPLVNNLTFSFLVFWLCLPVGLLLFLLIIWLRFLLNQGELLTHQAAA</sequence>
<dbReference type="GO" id="GO:0005737">
    <property type="term" value="C:cytoplasm"/>
    <property type="evidence" value="ECO:0007669"/>
    <property type="project" value="TreeGrafter"/>
</dbReference>
<dbReference type="PANTHER" id="PTHR38499">
    <property type="entry name" value="ADIPOGENIN"/>
    <property type="match status" value="1"/>
</dbReference>
<dbReference type="InterPro" id="IPR027938">
    <property type="entry name" value="Adipogenin"/>
</dbReference>
<dbReference type="GO" id="GO:0005811">
    <property type="term" value="C:lipid droplet"/>
    <property type="evidence" value="ECO:0007669"/>
    <property type="project" value="TreeGrafter"/>
</dbReference>
<name>A0AA41MI85_SCICA</name>
<feature type="transmembrane region" description="Helical" evidence="1">
    <location>
        <begin position="12"/>
        <end position="36"/>
    </location>
</feature>
<dbReference type="GO" id="GO:0050873">
    <property type="term" value="P:brown fat cell differentiation"/>
    <property type="evidence" value="ECO:0007669"/>
    <property type="project" value="TreeGrafter"/>
</dbReference>
<dbReference type="AlphaFoldDB" id="A0AA41MI85"/>
<keyword evidence="1" id="KW-1133">Transmembrane helix</keyword>
<proteinExistence type="predicted"/>
<keyword evidence="3" id="KW-1185">Reference proteome</keyword>
<dbReference type="EMBL" id="JAATJV010184251">
    <property type="protein sequence ID" value="MBZ3872217.1"/>
    <property type="molecule type" value="Genomic_DNA"/>
</dbReference>